<evidence type="ECO:0000313" key="1">
    <source>
        <dbReference type="EMBL" id="SLM85581.1"/>
    </source>
</evidence>
<evidence type="ECO:0000313" key="2">
    <source>
        <dbReference type="Proteomes" id="UP000195918"/>
    </source>
</evidence>
<dbReference type="EMBL" id="FWFD01000008">
    <property type="protein sequence ID" value="SLM85581.1"/>
    <property type="molecule type" value="Genomic_DNA"/>
</dbReference>
<dbReference type="AlphaFoldDB" id="A0A1X6WML2"/>
<protein>
    <submittedName>
        <fullName evidence="1">Uncharacterized protein</fullName>
    </submittedName>
</protein>
<keyword evidence="2" id="KW-1185">Reference proteome</keyword>
<sequence>MKRLIMKQGETSIHELVTIVNQKGKDEYNLSMSSVKKTPRITITHVSKTSEATVNEIRLETVERFVIEVDRKVIFIIEKEKNSKDYIVKSDKMFIEGDLNKMSFDIMLGYRKVAKVRERWISIGESYELTVFEHENEVALVALLATLDFVKYNTNEHS</sequence>
<name>A0A1X6WML2_9ENTE</name>
<dbReference type="Pfam" id="PF04525">
    <property type="entry name" value="LOR"/>
    <property type="match status" value="1"/>
</dbReference>
<dbReference type="OrthoDB" id="652307at2"/>
<accession>A0A1X6WML2</accession>
<gene>
    <name evidence="1" type="ORF">FM121_05735</name>
</gene>
<dbReference type="InterPro" id="IPR007612">
    <property type="entry name" value="LOR"/>
</dbReference>
<organism evidence="1 2">
    <name type="scientific">Vagococcus fluvialis bH819</name>
    <dbReference type="NCBI Taxonomy" id="1255619"/>
    <lineage>
        <taxon>Bacteria</taxon>
        <taxon>Bacillati</taxon>
        <taxon>Bacillota</taxon>
        <taxon>Bacilli</taxon>
        <taxon>Lactobacillales</taxon>
        <taxon>Enterococcaceae</taxon>
        <taxon>Vagococcus</taxon>
    </lineage>
</organism>
<dbReference type="Proteomes" id="UP000195918">
    <property type="component" value="Unassembled WGS sequence"/>
</dbReference>
<dbReference type="SUPFAM" id="SSF54518">
    <property type="entry name" value="Tubby C-terminal domain-like"/>
    <property type="match status" value="1"/>
</dbReference>
<dbReference type="RefSeq" id="WP_086951214.1">
    <property type="nucleotide sequence ID" value="NZ_FWFD01000008.1"/>
</dbReference>
<reference evidence="2" key="1">
    <citation type="submission" date="2017-02" db="EMBL/GenBank/DDBJ databases">
        <authorList>
            <person name="Dridi B."/>
        </authorList>
    </citation>
    <scope>NUCLEOTIDE SEQUENCE [LARGE SCALE GENOMIC DNA]</scope>
    <source>
        <strain evidence="2">bH819</strain>
    </source>
</reference>
<proteinExistence type="predicted"/>
<dbReference type="InterPro" id="IPR025659">
    <property type="entry name" value="Tubby-like_C"/>
</dbReference>